<comment type="caution">
    <text evidence="2">The sequence shown here is derived from an EMBL/GenBank/DDBJ whole genome shotgun (WGS) entry which is preliminary data.</text>
</comment>
<feature type="transmembrane region" description="Helical" evidence="1">
    <location>
        <begin position="15"/>
        <end position="38"/>
    </location>
</feature>
<feature type="transmembrane region" description="Helical" evidence="1">
    <location>
        <begin position="151"/>
        <end position="176"/>
    </location>
</feature>
<dbReference type="RefSeq" id="WP_315650114.1">
    <property type="nucleotide sequence ID" value="NZ_JAVXZY010000003.1"/>
</dbReference>
<feature type="transmembrane region" description="Helical" evidence="1">
    <location>
        <begin position="86"/>
        <end position="103"/>
    </location>
</feature>
<name>A0ABU3PAJ0_9BURK</name>
<keyword evidence="3" id="KW-1185">Reference proteome</keyword>
<proteinExistence type="predicted"/>
<feature type="transmembrane region" description="Helical" evidence="1">
    <location>
        <begin position="50"/>
        <end position="71"/>
    </location>
</feature>
<dbReference type="EMBL" id="JAVXZY010000003">
    <property type="protein sequence ID" value="MDT8999554.1"/>
    <property type="molecule type" value="Genomic_DNA"/>
</dbReference>
<gene>
    <name evidence="2" type="ORF">RQP53_09770</name>
</gene>
<evidence type="ECO:0000256" key="1">
    <source>
        <dbReference type="SAM" id="Phobius"/>
    </source>
</evidence>
<feature type="transmembrane region" description="Helical" evidence="1">
    <location>
        <begin position="124"/>
        <end position="145"/>
    </location>
</feature>
<keyword evidence="1" id="KW-1133">Transmembrane helix</keyword>
<evidence type="ECO:0000313" key="2">
    <source>
        <dbReference type="EMBL" id="MDT8999554.1"/>
    </source>
</evidence>
<reference evidence="2" key="1">
    <citation type="submission" date="2023-09" db="EMBL/GenBank/DDBJ databases">
        <title>Paucibacter sp. APW11 Genome sequencing and assembly.</title>
        <authorList>
            <person name="Kim I."/>
        </authorList>
    </citation>
    <scope>NUCLEOTIDE SEQUENCE</scope>
    <source>
        <strain evidence="2">APW11</strain>
    </source>
</reference>
<dbReference type="Proteomes" id="UP001246372">
    <property type="component" value="Unassembled WGS sequence"/>
</dbReference>
<sequence>MDSIDSAALLRMVTLYGHVLACFAAAAGVVLGDIAIFMPKRVDRLLLSKAARVVGMALIVLWVTGLALIGIDTGFDVAVIATKSKVLAKLSVVTLLTLNGLALHRWAFPTLAAPQEHPERAAGLPAVLGAISAASWLFAAFLGVAKALVPLLSYAGFMGMYAAFVLLAVGFGLTVMRGKLSQQLLRTPEDTIYSALQDLPELPSARLAG</sequence>
<accession>A0ABU3PAJ0</accession>
<keyword evidence="1" id="KW-0472">Membrane</keyword>
<protein>
    <submittedName>
        <fullName evidence="2">Uncharacterized protein</fullName>
    </submittedName>
</protein>
<keyword evidence="1" id="KW-0812">Transmembrane</keyword>
<organism evidence="2 3">
    <name type="scientific">Roseateles aquae</name>
    <dbReference type="NCBI Taxonomy" id="3077235"/>
    <lineage>
        <taxon>Bacteria</taxon>
        <taxon>Pseudomonadati</taxon>
        <taxon>Pseudomonadota</taxon>
        <taxon>Betaproteobacteria</taxon>
        <taxon>Burkholderiales</taxon>
        <taxon>Sphaerotilaceae</taxon>
        <taxon>Roseateles</taxon>
    </lineage>
</organism>
<evidence type="ECO:0000313" key="3">
    <source>
        <dbReference type="Proteomes" id="UP001246372"/>
    </source>
</evidence>